<evidence type="ECO:0000313" key="2">
    <source>
        <dbReference type="EMBL" id="MPN07445.1"/>
    </source>
</evidence>
<name>A0A645EZG2_9ZZZZ</name>
<evidence type="ECO:0000256" key="1">
    <source>
        <dbReference type="SAM" id="MobiDB-lite"/>
    </source>
</evidence>
<reference evidence="2" key="1">
    <citation type="submission" date="2019-08" db="EMBL/GenBank/DDBJ databases">
        <authorList>
            <person name="Kucharzyk K."/>
            <person name="Murdoch R.W."/>
            <person name="Higgins S."/>
            <person name="Loffler F."/>
        </authorList>
    </citation>
    <scope>NUCLEOTIDE SEQUENCE</scope>
</reference>
<proteinExistence type="predicted"/>
<feature type="region of interest" description="Disordered" evidence="1">
    <location>
        <begin position="159"/>
        <end position="190"/>
    </location>
</feature>
<feature type="compositionally biased region" description="Basic residues" evidence="1">
    <location>
        <begin position="167"/>
        <end position="190"/>
    </location>
</feature>
<comment type="caution">
    <text evidence="2">The sequence shown here is derived from an EMBL/GenBank/DDBJ whole genome shotgun (WGS) entry which is preliminary data.</text>
</comment>
<dbReference type="AlphaFoldDB" id="A0A645EZG2"/>
<organism evidence="2">
    <name type="scientific">bioreactor metagenome</name>
    <dbReference type="NCBI Taxonomy" id="1076179"/>
    <lineage>
        <taxon>unclassified sequences</taxon>
        <taxon>metagenomes</taxon>
        <taxon>ecological metagenomes</taxon>
    </lineage>
</organism>
<feature type="region of interest" description="Disordered" evidence="1">
    <location>
        <begin position="1"/>
        <end position="20"/>
    </location>
</feature>
<gene>
    <name evidence="2" type="ORF">SDC9_154715</name>
</gene>
<sequence length="190" mass="20150">MGQQHLPGRGGVRRQPAGDPGHVLQATVALELVDVDHVEAVAQRQVDRLLGERHQLADVGSADFAQGPLARDELAQLEQAQPEAVVDAGLLQQPHTDHLAGQPVDGGLGQAAAGGELGQALLPGVVVECGQDEGHLVEQREDVTPRDRLRHGLGHVVTFGYGSGRPSPHRTAARLSRAGHPRSPRSSRRQ</sequence>
<accession>A0A645EZG2</accession>
<protein>
    <submittedName>
        <fullName evidence="2">Uncharacterized protein</fullName>
    </submittedName>
</protein>
<dbReference type="EMBL" id="VSSQ01053419">
    <property type="protein sequence ID" value="MPN07445.1"/>
    <property type="molecule type" value="Genomic_DNA"/>
</dbReference>